<sequence length="94" mass="9913">MKRNSEFVDATIWAREHGSTWALMGCPCGTSCPALPVPSSHKQVQAPLPARADGTRVWCQGSGELKVVPARFEALPVPAGAEGSAHLPPGPRDI</sequence>
<gene>
    <name evidence="1" type="ORF">AAFF_G00403690</name>
</gene>
<dbReference type="EMBL" id="JAINUG010000008">
    <property type="protein sequence ID" value="KAJ8415812.1"/>
    <property type="molecule type" value="Genomic_DNA"/>
</dbReference>
<proteinExistence type="predicted"/>
<evidence type="ECO:0000313" key="2">
    <source>
        <dbReference type="Proteomes" id="UP001221898"/>
    </source>
</evidence>
<dbReference type="AlphaFoldDB" id="A0AAD7X0B7"/>
<dbReference type="Proteomes" id="UP001221898">
    <property type="component" value="Unassembled WGS sequence"/>
</dbReference>
<evidence type="ECO:0000313" key="1">
    <source>
        <dbReference type="EMBL" id="KAJ8415812.1"/>
    </source>
</evidence>
<protein>
    <submittedName>
        <fullName evidence="1">Uncharacterized protein</fullName>
    </submittedName>
</protein>
<comment type="caution">
    <text evidence="1">The sequence shown here is derived from an EMBL/GenBank/DDBJ whole genome shotgun (WGS) entry which is preliminary data.</text>
</comment>
<name>A0AAD7X0B7_9TELE</name>
<accession>A0AAD7X0B7</accession>
<keyword evidence="2" id="KW-1185">Reference proteome</keyword>
<reference evidence="1" key="1">
    <citation type="journal article" date="2023" name="Science">
        <title>Genome structures resolve the early diversification of teleost fishes.</title>
        <authorList>
            <person name="Parey E."/>
            <person name="Louis A."/>
            <person name="Montfort J."/>
            <person name="Bouchez O."/>
            <person name="Roques C."/>
            <person name="Iampietro C."/>
            <person name="Lluch J."/>
            <person name="Castinel A."/>
            <person name="Donnadieu C."/>
            <person name="Desvignes T."/>
            <person name="Floi Bucao C."/>
            <person name="Jouanno E."/>
            <person name="Wen M."/>
            <person name="Mejri S."/>
            <person name="Dirks R."/>
            <person name="Jansen H."/>
            <person name="Henkel C."/>
            <person name="Chen W.J."/>
            <person name="Zahm M."/>
            <person name="Cabau C."/>
            <person name="Klopp C."/>
            <person name="Thompson A.W."/>
            <person name="Robinson-Rechavi M."/>
            <person name="Braasch I."/>
            <person name="Lecointre G."/>
            <person name="Bobe J."/>
            <person name="Postlethwait J.H."/>
            <person name="Berthelot C."/>
            <person name="Roest Crollius H."/>
            <person name="Guiguen Y."/>
        </authorList>
    </citation>
    <scope>NUCLEOTIDE SEQUENCE</scope>
    <source>
        <strain evidence="1">NC1722</strain>
    </source>
</reference>
<organism evidence="1 2">
    <name type="scientific">Aldrovandia affinis</name>
    <dbReference type="NCBI Taxonomy" id="143900"/>
    <lineage>
        <taxon>Eukaryota</taxon>
        <taxon>Metazoa</taxon>
        <taxon>Chordata</taxon>
        <taxon>Craniata</taxon>
        <taxon>Vertebrata</taxon>
        <taxon>Euteleostomi</taxon>
        <taxon>Actinopterygii</taxon>
        <taxon>Neopterygii</taxon>
        <taxon>Teleostei</taxon>
        <taxon>Notacanthiformes</taxon>
        <taxon>Halosauridae</taxon>
        <taxon>Aldrovandia</taxon>
    </lineage>
</organism>